<proteinExistence type="predicted"/>
<name>A0ACC0G6H5_9ERIC</name>
<keyword evidence="2" id="KW-1185">Reference proteome</keyword>
<accession>A0ACC0G6H5</accession>
<evidence type="ECO:0000313" key="2">
    <source>
        <dbReference type="Proteomes" id="UP001060215"/>
    </source>
</evidence>
<gene>
    <name evidence="1" type="ORF">LOK49_LG11G00685</name>
</gene>
<evidence type="ECO:0000313" key="1">
    <source>
        <dbReference type="EMBL" id="KAI7995256.1"/>
    </source>
</evidence>
<sequence length="2121" mass="238901">MSYFSMIGSVIAPIASKLSDYIFPPITDRFGYLFHYNKNVKNIRELLEKLQDKRSRVQGRVDLAKRNGELIESDVERWLSKVGEVVEKLGKFLEDDAIGEKRSCFNVCCLHLCSSYKLSKEAKKEDPIVVALLQGGDFGGVSHPAPHPGIAPTSFKTFESRMPVMEEIMEVLKKDEFRMIGIHGIGGVGKTTIAKEVFARAKKDELFEEVVMAVVSQAPKIREIQGQIADLLDLKFSEETEAGRAGRLHARLNGKRVLVILDDVWSGLDLATIGIPFGNDFKGCKIMFTSRDKDVCTEMKTQKDFFINVLSDEEAWSLFREIVGDVLETIDLRSIATQVAKECGGLPIAIITVGNALKKKGIHGWKDALRLLKDSAPRNIKGMHGKVYANIELSYNSLESEEAKSCFLLGCLFTADTDIVIEQLVIYAIGLRLFENVNTFEDERNRTYSLIYDLKASGLLSDSKHVGCVRMHDVIRDVGLFIASKGKHIFMAKAGAELKAWRPRKDTLAPYTGISLMFNDGDDLPRSLECPKLQLLSLLGNFRSLRIPETVFKGMTELSVLDMSNILSPPSFGFMANLRTLRLNHCNLDNVSILGELKSLEILSFSNSSIRELPSEIGQLTCLRLLDLDSCHELEVIQPGIISSLSQLEELYMGDTSVCWEIEEEGRKRSNASFVELELLSNLIILDIHVPDVKLLGKSSFFRNLVRFRLSVDSHFNEKASYLFSATLRLKLDMGIPLQYGLLDLLGRTEDLCLDGLKDLKNILYELDRKGFRLLKYLKIFGCHDVENIIDTMQVGKYISFPCLEKLYVQDLEQLKSICCHGQLPEGSFGRLSVLEVFNCPLLQVVFDLTGLLVEKAQTLLFSQLTELRFSQLHTLKHMWKGTIELVSLKNLTIVEVERCDALEDLFSPSIARTLVHLQLLIMDKCKMIKEIFSNESAKEVIDEISLPQLNSLKLRSLPNIISFWPMVNQSAQQGTRQPLFNAKVSFPNLQKLELTFMDNLKEIWSTEVLPTSLYQLRVLVVIGCCALLKIAQTNLLQSFHNLELLEVRSCDSLREVFDIEILEIKQEEAKFTLLRLREIKLINLPTLKHLWSHDAQGVLSLRNLTILEVRNCGCQENLFSSSVGRTLVQLKEIRIIKCKFLEEIIAKVKGEEASAKEIVFPQVSSLVLENLPSLTSFSPECCIFEWPSLKKLRIAGCHKLTSFAPSDLDLTVSKQQLFNDKVAFPELEELILGDMENTIEIWHKQIPVLSFLKLLELKVVCFPKLLSVGPSSFLQRLRNLETLTIEDCSSLEEMFDTEELDIEEGYAKPLSRLRDLTLLSLPGLMHLWSMDSKVYMGFQSLSTLTIHCCDSLVSIFSPSIAGVLVQLYCLDVRKSKKLREVIARGRDGEIVEKIVFPNMKVISLGKLASLTAFCNGSYSLDCPLLEALTLKKCSQIDKFTAEKVGITNNGLEVTHLEGNLDVRLKHIFNEKITLPRLTELKLSYANNLREIWHGQLPIGSFCKLWLIEVEDCHQLMSIVPSNLLQRLQQLERLYVARCPSLVKVFDFEGLNVVDRCAELRNLKELTLQHLAKLTYVCHGVPPGFQGFQNLGSLNIENCHSLRFVFPASVAKCLVQLQSLTIITCNSMKEIVVEEEVVDIIEFRCLDALVLKDLPDLMSFCLGNCTLEWPSLRQLTIDKCPQLKSFPSRFRSTQKFKGTHVESEETVCEADLNISVQYLFNERVSFPSLEEFNLNFVNLNDICHSLPSLSLCKLRTLWAENCDKLLSVVTSSTLESLHNLQDLVVQCCGSLAVVFDLEGIVVEDEHVPPLSMLKKLVLRELPVLKHILKKGPTVKALFQNLKTLKLHDCDSLQNLFPISIFRGIARLQKLDVRRCKMMEEIITKEEGDVVTANMIEFPELDSITLKSLPKLISFFPRKYTLKCPSLNAIWVKDCPKMKSICGHEGSKKLVRMQAGLDEWLWRSASCNTFEFFSLNNQYVAMELVVESDTDDTSAGVSISNDYLGETDNQEKVTHLKEMSITAIAPSGNGEEPPQEVPQGTPSSNIPKTRATSVKGKGIASSSGNKQSQHNKTTTITITELAILESDTSDNSDEDNFSTQPEVGRRANREEGSTSKATLIQG</sequence>
<reference evidence="1 2" key="1">
    <citation type="journal article" date="2022" name="Plant J.">
        <title>Chromosome-level genome of Camellia lanceoleosa provides a valuable resource for understanding genome evolution and self-incompatibility.</title>
        <authorList>
            <person name="Gong W."/>
            <person name="Xiao S."/>
            <person name="Wang L."/>
            <person name="Liao Z."/>
            <person name="Chang Y."/>
            <person name="Mo W."/>
            <person name="Hu G."/>
            <person name="Li W."/>
            <person name="Zhao G."/>
            <person name="Zhu H."/>
            <person name="Hu X."/>
            <person name="Ji K."/>
            <person name="Xiang X."/>
            <person name="Song Q."/>
            <person name="Yuan D."/>
            <person name="Jin S."/>
            <person name="Zhang L."/>
        </authorList>
    </citation>
    <scope>NUCLEOTIDE SEQUENCE [LARGE SCALE GENOMIC DNA]</scope>
    <source>
        <strain evidence="1">SQ_2022a</strain>
    </source>
</reference>
<comment type="caution">
    <text evidence="1">The sequence shown here is derived from an EMBL/GenBank/DDBJ whole genome shotgun (WGS) entry which is preliminary data.</text>
</comment>
<dbReference type="Proteomes" id="UP001060215">
    <property type="component" value="Chromosome 12"/>
</dbReference>
<protein>
    <submittedName>
        <fullName evidence="1">Disease resistance protein</fullName>
    </submittedName>
</protein>
<dbReference type="EMBL" id="CM045769">
    <property type="protein sequence ID" value="KAI7995256.1"/>
    <property type="molecule type" value="Genomic_DNA"/>
</dbReference>
<organism evidence="1 2">
    <name type="scientific">Camellia lanceoleosa</name>
    <dbReference type="NCBI Taxonomy" id="1840588"/>
    <lineage>
        <taxon>Eukaryota</taxon>
        <taxon>Viridiplantae</taxon>
        <taxon>Streptophyta</taxon>
        <taxon>Embryophyta</taxon>
        <taxon>Tracheophyta</taxon>
        <taxon>Spermatophyta</taxon>
        <taxon>Magnoliopsida</taxon>
        <taxon>eudicotyledons</taxon>
        <taxon>Gunneridae</taxon>
        <taxon>Pentapetalae</taxon>
        <taxon>asterids</taxon>
        <taxon>Ericales</taxon>
        <taxon>Theaceae</taxon>
        <taxon>Camellia</taxon>
    </lineage>
</organism>